<dbReference type="RefSeq" id="XP_041198223.1">
    <property type="nucleotide sequence ID" value="XM_041334389.1"/>
</dbReference>
<keyword evidence="1" id="KW-0812">Transmembrane</keyword>
<comment type="caution">
    <text evidence="2">The sequence shown here is derived from an EMBL/GenBank/DDBJ whole genome shotgun (WGS) entry which is preliminary data.</text>
</comment>
<evidence type="ECO:0000256" key="1">
    <source>
        <dbReference type="SAM" id="Phobius"/>
    </source>
</evidence>
<dbReference type="GeneID" id="64628406"/>
<name>A0A9P7ELD3_9AGAM</name>
<evidence type="ECO:0000313" key="2">
    <source>
        <dbReference type="EMBL" id="KAG1824506.1"/>
    </source>
</evidence>
<dbReference type="AlphaFoldDB" id="A0A9P7ELD3"/>
<accession>A0A9P7ELD3</accession>
<feature type="non-terminal residue" evidence="2">
    <location>
        <position position="109"/>
    </location>
</feature>
<dbReference type="EMBL" id="JABBWG010000003">
    <property type="protein sequence ID" value="KAG1824506.1"/>
    <property type="molecule type" value="Genomic_DNA"/>
</dbReference>
<keyword evidence="1" id="KW-1133">Transmembrane helix</keyword>
<feature type="transmembrane region" description="Helical" evidence="1">
    <location>
        <begin position="41"/>
        <end position="60"/>
    </location>
</feature>
<proteinExistence type="predicted"/>
<dbReference type="Proteomes" id="UP000807769">
    <property type="component" value="Unassembled WGS sequence"/>
</dbReference>
<gene>
    <name evidence="2" type="ORF">BJ212DRAFT_1320667</name>
</gene>
<feature type="transmembrane region" description="Helical" evidence="1">
    <location>
        <begin position="80"/>
        <end position="100"/>
    </location>
</feature>
<sequence>MPTRRRTRVKLGMYLWYHDCRSAKRIHSKIMREHKFRHKRVLQIQCLLQLTHFLCFPFVSHGVQFHCGYVGAGVHWIHHSYSALWDILLAVYVLPAIFSARSEKTQVIH</sequence>
<keyword evidence="3" id="KW-1185">Reference proteome</keyword>
<keyword evidence="1" id="KW-0472">Membrane</keyword>
<reference evidence="2" key="1">
    <citation type="journal article" date="2020" name="New Phytol.">
        <title>Comparative genomics reveals dynamic genome evolution in host specialist ectomycorrhizal fungi.</title>
        <authorList>
            <person name="Lofgren L.A."/>
            <person name="Nguyen N.H."/>
            <person name="Vilgalys R."/>
            <person name="Ruytinx J."/>
            <person name="Liao H.L."/>
            <person name="Branco S."/>
            <person name="Kuo A."/>
            <person name="LaButti K."/>
            <person name="Lipzen A."/>
            <person name="Andreopoulos W."/>
            <person name="Pangilinan J."/>
            <person name="Riley R."/>
            <person name="Hundley H."/>
            <person name="Na H."/>
            <person name="Barry K."/>
            <person name="Grigoriev I.V."/>
            <person name="Stajich J.E."/>
            <person name="Kennedy P.G."/>
        </authorList>
    </citation>
    <scope>NUCLEOTIDE SEQUENCE</scope>
    <source>
        <strain evidence="2">MN1</strain>
    </source>
</reference>
<organism evidence="2 3">
    <name type="scientific">Suillus subaureus</name>
    <dbReference type="NCBI Taxonomy" id="48587"/>
    <lineage>
        <taxon>Eukaryota</taxon>
        <taxon>Fungi</taxon>
        <taxon>Dikarya</taxon>
        <taxon>Basidiomycota</taxon>
        <taxon>Agaricomycotina</taxon>
        <taxon>Agaricomycetes</taxon>
        <taxon>Agaricomycetidae</taxon>
        <taxon>Boletales</taxon>
        <taxon>Suillineae</taxon>
        <taxon>Suillaceae</taxon>
        <taxon>Suillus</taxon>
    </lineage>
</organism>
<protein>
    <submittedName>
        <fullName evidence="2">Uncharacterized protein</fullName>
    </submittedName>
</protein>
<evidence type="ECO:0000313" key="3">
    <source>
        <dbReference type="Proteomes" id="UP000807769"/>
    </source>
</evidence>